<dbReference type="Pfam" id="PF09451">
    <property type="entry name" value="ATG27"/>
    <property type="match status" value="1"/>
</dbReference>
<dbReference type="AlphaFoldDB" id="A0A8H6W4W1"/>
<feature type="transmembrane region" description="Helical" evidence="7">
    <location>
        <begin position="221"/>
        <end position="240"/>
    </location>
</feature>
<dbReference type="GO" id="GO:0016020">
    <property type="term" value="C:membrane"/>
    <property type="evidence" value="ECO:0007669"/>
    <property type="project" value="UniProtKB-SubCell"/>
</dbReference>
<dbReference type="EMBL" id="JACAZF010000006">
    <property type="protein sequence ID" value="KAF7301878.1"/>
    <property type="molecule type" value="Genomic_DNA"/>
</dbReference>
<dbReference type="InterPro" id="IPR018939">
    <property type="entry name" value="Autophagy-rel_prot_27"/>
</dbReference>
<dbReference type="Proteomes" id="UP000636479">
    <property type="component" value="Unassembled WGS sequence"/>
</dbReference>
<evidence type="ECO:0000256" key="5">
    <source>
        <dbReference type="ARBA" id="ARBA00023136"/>
    </source>
</evidence>
<organism evidence="8 9">
    <name type="scientific">Mycena indigotica</name>
    <dbReference type="NCBI Taxonomy" id="2126181"/>
    <lineage>
        <taxon>Eukaryota</taxon>
        <taxon>Fungi</taxon>
        <taxon>Dikarya</taxon>
        <taxon>Basidiomycota</taxon>
        <taxon>Agaricomycotina</taxon>
        <taxon>Agaricomycetes</taxon>
        <taxon>Agaricomycetidae</taxon>
        <taxon>Agaricales</taxon>
        <taxon>Marasmiineae</taxon>
        <taxon>Mycenaceae</taxon>
        <taxon>Mycena</taxon>
    </lineage>
</organism>
<dbReference type="Gene3D" id="2.70.130.10">
    <property type="entry name" value="Mannose-6-phosphate receptor binding domain"/>
    <property type="match status" value="1"/>
</dbReference>
<dbReference type="GeneID" id="59346750"/>
<feature type="compositionally biased region" description="Pro residues" evidence="6">
    <location>
        <begin position="197"/>
        <end position="206"/>
    </location>
</feature>
<reference evidence="8" key="1">
    <citation type="submission" date="2020-05" db="EMBL/GenBank/DDBJ databases">
        <title>Mycena genomes resolve the evolution of fungal bioluminescence.</title>
        <authorList>
            <person name="Tsai I.J."/>
        </authorList>
    </citation>
    <scope>NUCLEOTIDE SEQUENCE</scope>
    <source>
        <strain evidence="8">171206Taipei</strain>
    </source>
</reference>
<keyword evidence="3" id="KW-0732">Signal</keyword>
<keyword evidence="4 7" id="KW-1133">Transmembrane helix</keyword>
<comment type="caution">
    <text evidence="8">The sequence shown here is derived from an EMBL/GenBank/DDBJ whole genome shotgun (WGS) entry which is preliminary data.</text>
</comment>
<feature type="region of interest" description="Disordered" evidence="6">
    <location>
        <begin position="183"/>
        <end position="214"/>
    </location>
</feature>
<evidence type="ECO:0000313" key="8">
    <source>
        <dbReference type="EMBL" id="KAF7301878.1"/>
    </source>
</evidence>
<evidence type="ECO:0000256" key="7">
    <source>
        <dbReference type="SAM" id="Phobius"/>
    </source>
</evidence>
<evidence type="ECO:0000313" key="9">
    <source>
        <dbReference type="Proteomes" id="UP000636479"/>
    </source>
</evidence>
<dbReference type="OrthoDB" id="29460at2759"/>
<name>A0A8H6W4W1_9AGAR</name>
<accession>A0A8H6W4W1</accession>
<evidence type="ECO:0000256" key="4">
    <source>
        <dbReference type="ARBA" id="ARBA00022989"/>
    </source>
</evidence>
<comment type="subcellular location">
    <subcellularLocation>
        <location evidence="1">Membrane</location>
        <topology evidence="1">Single-pass membrane protein</topology>
    </subcellularLocation>
</comment>
<dbReference type="InterPro" id="IPR009011">
    <property type="entry name" value="Man6P_isomerase_rcpt-bd_dom_sf"/>
</dbReference>
<evidence type="ECO:0000256" key="2">
    <source>
        <dbReference type="ARBA" id="ARBA00022692"/>
    </source>
</evidence>
<dbReference type="SUPFAM" id="SSF50911">
    <property type="entry name" value="Mannose 6-phosphate receptor domain"/>
    <property type="match status" value="1"/>
</dbReference>
<gene>
    <name evidence="8" type="ORF">MIND_00753700</name>
</gene>
<evidence type="ECO:0000256" key="1">
    <source>
        <dbReference type="ARBA" id="ARBA00004167"/>
    </source>
</evidence>
<keyword evidence="9" id="KW-1185">Reference proteome</keyword>
<evidence type="ECO:0000256" key="3">
    <source>
        <dbReference type="ARBA" id="ARBA00022729"/>
    </source>
</evidence>
<protein>
    <submittedName>
        <fullName evidence="8">Autophagy-related protein 27</fullName>
    </submittedName>
</protein>
<sequence length="314" mass="35096">MRWASALIASSCRFKLNDLEFNLCPLLNKPGTELDISFSQLTPPTNTSYRYTLGLGTPIQRDVTLPADLQCEEGTYLCLVVLNTRPNHPSEPARYLQVVPIATTTSLNPKAKLLEKALPGDLHEPMQLTLHGGLYNGLSQKAAFIFHCDHAIEEPSSPQFSWQFNGTHTFSWRTSHACPLNFPHGSPSQPIEDQPDPDPPARPPPDPDADNPPHRGSSHLALFYVLMCASVIYILLRYILPSHSRSRHISSFQSFMTLRRGRRKPAKSFRPPAESLVQWAEEEQLDDYEIDDSTPLTPTFKRAFTASSQYGSAG</sequence>
<evidence type="ECO:0000256" key="6">
    <source>
        <dbReference type="SAM" id="MobiDB-lite"/>
    </source>
</evidence>
<proteinExistence type="predicted"/>
<keyword evidence="2 7" id="KW-0812">Transmembrane</keyword>
<dbReference type="RefSeq" id="XP_037219878.1">
    <property type="nucleotide sequence ID" value="XM_037364234.1"/>
</dbReference>
<keyword evidence="5 7" id="KW-0472">Membrane</keyword>